<evidence type="ECO:0000256" key="1">
    <source>
        <dbReference type="SAM" id="MobiDB-lite"/>
    </source>
</evidence>
<gene>
    <name evidence="4" type="ORF">DFQ27_002459</name>
</gene>
<dbReference type="PANTHER" id="PTHR31787:SF3">
    <property type="entry name" value="FRIZZLED AND SMOOTHENED-LIKE PROTEIN H"/>
    <property type="match status" value="1"/>
</dbReference>
<protein>
    <recommendedName>
        <fullName evidence="6">G-protein coupled receptors family 2 profile 2 domain-containing protein</fullName>
    </recommendedName>
</protein>
<dbReference type="Proteomes" id="UP000807716">
    <property type="component" value="Unassembled WGS sequence"/>
</dbReference>
<feature type="signal peptide" evidence="3">
    <location>
        <begin position="1"/>
        <end position="33"/>
    </location>
</feature>
<evidence type="ECO:0008006" key="6">
    <source>
        <dbReference type="Google" id="ProtNLM"/>
    </source>
</evidence>
<keyword evidence="2" id="KW-0472">Membrane</keyword>
<keyword evidence="5" id="KW-1185">Reference proteome</keyword>
<feature type="transmembrane region" description="Helical" evidence="2">
    <location>
        <begin position="292"/>
        <end position="313"/>
    </location>
</feature>
<organism evidence="4 5">
    <name type="scientific">Actinomortierella ambigua</name>
    <dbReference type="NCBI Taxonomy" id="1343610"/>
    <lineage>
        <taxon>Eukaryota</taxon>
        <taxon>Fungi</taxon>
        <taxon>Fungi incertae sedis</taxon>
        <taxon>Mucoromycota</taxon>
        <taxon>Mortierellomycotina</taxon>
        <taxon>Mortierellomycetes</taxon>
        <taxon>Mortierellales</taxon>
        <taxon>Mortierellaceae</taxon>
        <taxon>Actinomortierella</taxon>
    </lineage>
</organism>
<dbReference type="Gene3D" id="1.20.1070.10">
    <property type="entry name" value="Rhodopsin 7-helix transmembrane proteins"/>
    <property type="match status" value="1"/>
</dbReference>
<accession>A0A9P6Q9J7</accession>
<feature type="transmembrane region" description="Helical" evidence="2">
    <location>
        <begin position="139"/>
        <end position="159"/>
    </location>
</feature>
<keyword evidence="2" id="KW-0812">Transmembrane</keyword>
<feature type="region of interest" description="Disordered" evidence="1">
    <location>
        <begin position="469"/>
        <end position="499"/>
    </location>
</feature>
<feature type="region of interest" description="Disordered" evidence="1">
    <location>
        <begin position="708"/>
        <end position="735"/>
    </location>
</feature>
<feature type="transmembrane region" description="Helical" evidence="2">
    <location>
        <begin position="252"/>
        <end position="272"/>
    </location>
</feature>
<dbReference type="AlphaFoldDB" id="A0A9P6Q9J7"/>
<sequence>MAKVAASAPALQIAKRVWILVALVCLTAGFVAGQAQPPSAKPTAPTNPSNKVPSATPTTVFIIPSSPPPMPSTPPPAPSGLPDFTKMFPMGTTRCPAPLVPNRLNITSKTCLSGCCLKCPIVENFYAPNEMNHIVVASYYVRNVSLAFTAFLALSYLILPGKRAQPHISVLFLTLSLMLWYISMDVMDGTSNACINELEQSTGRNSVTCGFQGAAITYLTHTSALWCSLLIYKLHLLAVWRSDWIDRHYRWCVVFCWILPVGFAIPIIAMRLQEYPGIGFSCLVKVEELNTYIFYPVAVYMYPAFMCHIITVVKMVQLAVMSSKVDTGMSQLSANAQMKITTTMQAKRLLRGQWRPAFMLGAVLTSLTVFWMFYFIDAHKLVDMGPTTVWLQQWIACVLTSNKLGLAADDIQRSCATQITTHLPSITWFTAAEMLLALLGVVVGLVFMSKADFWSEWHFLLYNLLTRGKSGSSSQGRRSPGAGGGMSGGRGGGGVIGGGMGGIGSSPTPVYDSHLHEFEMNHRANSAARSTPHKGAEFGRAPNGTQWYDMDDLLDKEYDDRGTNKSTVMLNRYPSDGSRKTLHTGDILYSPPVAYDSKDDGVNGGIRGTGGGGGWTPSPHLLTSPTKAYLTPVRESGDRYMDEPVVPAPVPRISRQTPTRDFNTPPHSPTSNQPVPRQFGPAYTSEQDADVVFGVATRGSAAIASSYQHYQQGSPPLQGFPTSPPTLQQSPTPTPKARIIKTRTSGETADGRAMVGGGGGLGVSPRVMTNTNISAGGPGSPSQQRAKSPPPYVPMKSPARTQYGSGPIHLSTPH</sequence>
<feature type="region of interest" description="Disordered" evidence="1">
    <location>
        <begin position="639"/>
        <end position="682"/>
    </location>
</feature>
<feature type="compositionally biased region" description="Gly residues" evidence="1">
    <location>
        <begin position="481"/>
        <end position="499"/>
    </location>
</feature>
<dbReference type="PANTHER" id="PTHR31787">
    <property type="entry name" value="G-PROTEIN-COUPLED RECEPTOR GPCR FAMILY PROTEIN"/>
    <property type="match status" value="1"/>
</dbReference>
<evidence type="ECO:0000313" key="4">
    <source>
        <dbReference type="EMBL" id="KAG0262281.1"/>
    </source>
</evidence>
<dbReference type="OrthoDB" id="26203at2759"/>
<feature type="region of interest" description="Disordered" evidence="1">
    <location>
        <begin position="767"/>
        <end position="814"/>
    </location>
</feature>
<name>A0A9P6Q9J7_9FUNG</name>
<feature type="compositionally biased region" description="Low complexity" evidence="1">
    <location>
        <begin position="469"/>
        <end position="480"/>
    </location>
</feature>
<evidence type="ECO:0000256" key="3">
    <source>
        <dbReference type="SAM" id="SignalP"/>
    </source>
</evidence>
<evidence type="ECO:0000313" key="5">
    <source>
        <dbReference type="Proteomes" id="UP000807716"/>
    </source>
</evidence>
<feature type="transmembrane region" description="Helical" evidence="2">
    <location>
        <begin position="357"/>
        <end position="376"/>
    </location>
</feature>
<feature type="transmembrane region" description="Helical" evidence="2">
    <location>
        <begin position="223"/>
        <end position="240"/>
    </location>
</feature>
<dbReference type="EMBL" id="JAAAJB010000192">
    <property type="protein sequence ID" value="KAG0262281.1"/>
    <property type="molecule type" value="Genomic_DNA"/>
</dbReference>
<comment type="caution">
    <text evidence="4">The sequence shown here is derived from an EMBL/GenBank/DDBJ whole genome shotgun (WGS) entry which is preliminary data.</text>
</comment>
<dbReference type="InterPro" id="IPR050949">
    <property type="entry name" value="GPCR_Fz/Smo-like"/>
</dbReference>
<feature type="transmembrane region" description="Helical" evidence="2">
    <location>
        <begin position="426"/>
        <end position="448"/>
    </location>
</feature>
<feature type="transmembrane region" description="Helical" evidence="2">
    <location>
        <begin position="166"/>
        <end position="183"/>
    </location>
</feature>
<proteinExistence type="predicted"/>
<keyword evidence="3" id="KW-0732">Signal</keyword>
<evidence type="ECO:0000256" key="2">
    <source>
        <dbReference type="SAM" id="Phobius"/>
    </source>
</evidence>
<keyword evidence="2" id="KW-1133">Transmembrane helix</keyword>
<feature type="compositionally biased region" description="Polar residues" evidence="1">
    <location>
        <begin position="767"/>
        <end position="786"/>
    </location>
</feature>
<feature type="chain" id="PRO_5040477732" description="G-protein coupled receptors family 2 profile 2 domain-containing protein" evidence="3">
    <location>
        <begin position="34"/>
        <end position="814"/>
    </location>
</feature>
<reference evidence="4" key="1">
    <citation type="journal article" date="2020" name="Fungal Divers.">
        <title>Resolving the Mortierellaceae phylogeny through synthesis of multi-gene phylogenetics and phylogenomics.</title>
        <authorList>
            <person name="Vandepol N."/>
            <person name="Liber J."/>
            <person name="Desiro A."/>
            <person name="Na H."/>
            <person name="Kennedy M."/>
            <person name="Barry K."/>
            <person name="Grigoriev I.V."/>
            <person name="Miller A.N."/>
            <person name="O'Donnell K."/>
            <person name="Stajich J.E."/>
            <person name="Bonito G."/>
        </authorList>
    </citation>
    <scope>NUCLEOTIDE SEQUENCE</scope>
    <source>
        <strain evidence="4">BC1065</strain>
    </source>
</reference>